<evidence type="ECO:0000256" key="2">
    <source>
        <dbReference type="ARBA" id="ARBA00023315"/>
    </source>
</evidence>
<dbReference type="RefSeq" id="WP_167396665.1">
    <property type="nucleotide sequence ID" value="NZ_PZZN01000001.1"/>
</dbReference>
<sequence>MFARTKRLTLRPGWPEDAPALTQAIGHEAVIAKLTRAPWPYSLGDAAAFLAQPRGEHQPRFLIDALDPGAPRLVGGIDIHTSPDGYGHELGYWVTPDAWGRGYATEAGEAVIAIARHALGLRRLEAFHFVDNPASGRVLAKLGFRPTGRVEPRASRGRGGEAQAVLFELVLDEDRCAPMPMAA</sequence>
<feature type="domain" description="N-acetyltransferase" evidence="4">
    <location>
        <begin position="8"/>
        <end position="172"/>
    </location>
</feature>
<dbReference type="Proteomes" id="UP000240996">
    <property type="component" value="Unassembled WGS sequence"/>
</dbReference>
<dbReference type="PANTHER" id="PTHR43792:SF8">
    <property type="entry name" value="[RIBOSOMAL PROTEIN US5]-ALANINE N-ACETYLTRANSFERASE"/>
    <property type="match status" value="1"/>
</dbReference>
<comment type="caution">
    <text evidence="5">The sequence shown here is derived from an EMBL/GenBank/DDBJ whole genome shotgun (WGS) entry which is preliminary data.</text>
</comment>
<evidence type="ECO:0000313" key="6">
    <source>
        <dbReference type="Proteomes" id="UP000240996"/>
    </source>
</evidence>
<keyword evidence="1 5" id="KW-0808">Transferase</keyword>
<evidence type="ECO:0000259" key="4">
    <source>
        <dbReference type="PROSITE" id="PS51186"/>
    </source>
</evidence>
<proteinExistence type="inferred from homology"/>
<dbReference type="GO" id="GO:0016747">
    <property type="term" value="F:acyltransferase activity, transferring groups other than amino-acyl groups"/>
    <property type="evidence" value="ECO:0007669"/>
    <property type="project" value="InterPro"/>
</dbReference>
<keyword evidence="2" id="KW-0012">Acyltransferase</keyword>
<evidence type="ECO:0000313" key="5">
    <source>
        <dbReference type="EMBL" id="PTM46712.1"/>
    </source>
</evidence>
<dbReference type="PROSITE" id="PS51186">
    <property type="entry name" value="GNAT"/>
    <property type="match status" value="1"/>
</dbReference>
<evidence type="ECO:0000256" key="3">
    <source>
        <dbReference type="ARBA" id="ARBA00038502"/>
    </source>
</evidence>
<reference evidence="5 6" key="1">
    <citation type="submission" date="2018-04" db="EMBL/GenBank/DDBJ databases">
        <title>Genomic Encyclopedia of Type Strains, Phase III (KMG-III): the genomes of soil and plant-associated and newly described type strains.</title>
        <authorList>
            <person name="Whitman W."/>
        </authorList>
    </citation>
    <scope>NUCLEOTIDE SEQUENCE [LARGE SCALE GENOMIC DNA]</scope>
    <source>
        <strain evidence="5 6">NW12</strain>
    </source>
</reference>
<organism evidence="5 6">
    <name type="scientific">Sphingomonas aerolata</name>
    <dbReference type="NCBI Taxonomy" id="185951"/>
    <lineage>
        <taxon>Bacteria</taxon>
        <taxon>Pseudomonadati</taxon>
        <taxon>Pseudomonadota</taxon>
        <taxon>Alphaproteobacteria</taxon>
        <taxon>Sphingomonadales</taxon>
        <taxon>Sphingomonadaceae</taxon>
        <taxon>Sphingomonas</taxon>
    </lineage>
</organism>
<dbReference type="InterPro" id="IPR016181">
    <property type="entry name" value="Acyl_CoA_acyltransferase"/>
</dbReference>
<gene>
    <name evidence="5" type="ORF">C8J24_0085</name>
</gene>
<dbReference type="InterPro" id="IPR051531">
    <property type="entry name" value="N-acetyltransferase"/>
</dbReference>
<dbReference type="Gene3D" id="3.40.630.30">
    <property type="match status" value="1"/>
</dbReference>
<name>A0A2T4YSC4_9SPHN</name>
<keyword evidence="6" id="KW-1185">Reference proteome</keyword>
<dbReference type="PANTHER" id="PTHR43792">
    <property type="entry name" value="GNAT FAMILY, PUTATIVE (AFU_ORTHOLOGUE AFUA_3G00765)-RELATED-RELATED"/>
    <property type="match status" value="1"/>
</dbReference>
<dbReference type="SUPFAM" id="SSF55729">
    <property type="entry name" value="Acyl-CoA N-acyltransferases (Nat)"/>
    <property type="match status" value="1"/>
</dbReference>
<dbReference type="EMBL" id="PZZN01000001">
    <property type="protein sequence ID" value="PTM46712.1"/>
    <property type="molecule type" value="Genomic_DNA"/>
</dbReference>
<protein>
    <submittedName>
        <fullName evidence="5">RimJ/RimL family protein N-acetyltransferase</fullName>
    </submittedName>
</protein>
<evidence type="ECO:0000256" key="1">
    <source>
        <dbReference type="ARBA" id="ARBA00022679"/>
    </source>
</evidence>
<dbReference type="InterPro" id="IPR000182">
    <property type="entry name" value="GNAT_dom"/>
</dbReference>
<dbReference type="Pfam" id="PF13302">
    <property type="entry name" value="Acetyltransf_3"/>
    <property type="match status" value="1"/>
</dbReference>
<comment type="similarity">
    <text evidence="3">Belongs to the acetyltransferase family. RimJ subfamily.</text>
</comment>
<dbReference type="AlphaFoldDB" id="A0A2T4YSC4"/>
<accession>A0A2T4YSC4</accession>